<evidence type="ECO:0000256" key="3">
    <source>
        <dbReference type="ARBA" id="ARBA00022723"/>
    </source>
</evidence>
<dbReference type="CDD" id="cd03108">
    <property type="entry name" value="AdSS"/>
    <property type="match status" value="1"/>
</dbReference>
<evidence type="ECO:0000256" key="9">
    <source>
        <dbReference type="PROSITE-ProRule" id="PRU10134"/>
    </source>
</evidence>
<dbReference type="NCBIfam" id="NF002223">
    <property type="entry name" value="PRK01117.1"/>
    <property type="match status" value="1"/>
</dbReference>
<feature type="binding site" description="in other chain" evidence="8">
    <location>
        <position position="223"/>
    </location>
    <ligand>
        <name>IMP</name>
        <dbReference type="ChEBI" id="CHEBI:58053"/>
        <note>ligand shared between dimeric partners</note>
    </ligand>
</feature>
<dbReference type="OrthoDB" id="9807553at2"/>
<dbReference type="InterPro" id="IPR027417">
    <property type="entry name" value="P-loop_NTPase"/>
</dbReference>
<keyword evidence="2 8" id="KW-0436">Ligase</keyword>
<accession>A0A396RP83</accession>
<evidence type="ECO:0000256" key="11">
    <source>
        <dbReference type="SAM" id="MobiDB-lite"/>
    </source>
</evidence>
<dbReference type="InterPro" id="IPR042111">
    <property type="entry name" value="Adenylosuccinate_synth_dom3"/>
</dbReference>
<keyword evidence="4 8" id="KW-0547">Nucleotide-binding</keyword>
<comment type="subcellular location">
    <subcellularLocation>
        <location evidence="8">Cytoplasm</location>
    </subcellularLocation>
</comment>
<dbReference type="GO" id="GO:0004019">
    <property type="term" value="F:adenylosuccinate synthase activity"/>
    <property type="evidence" value="ECO:0007669"/>
    <property type="project" value="UniProtKB-UniRule"/>
</dbReference>
<organism evidence="12 13">
    <name type="scientific">Sphingomonas gilva</name>
    <dbReference type="NCBI Taxonomy" id="2305907"/>
    <lineage>
        <taxon>Bacteria</taxon>
        <taxon>Pseudomonadati</taxon>
        <taxon>Pseudomonadota</taxon>
        <taxon>Alphaproteobacteria</taxon>
        <taxon>Sphingomonadales</taxon>
        <taxon>Sphingomonadaceae</taxon>
        <taxon>Sphingomonas</taxon>
    </lineage>
</organism>
<evidence type="ECO:0000256" key="5">
    <source>
        <dbReference type="ARBA" id="ARBA00022755"/>
    </source>
</evidence>
<evidence type="ECO:0000256" key="8">
    <source>
        <dbReference type="HAMAP-Rule" id="MF_00011"/>
    </source>
</evidence>
<comment type="catalytic activity">
    <reaction evidence="8 10">
        <text>IMP + L-aspartate + GTP = N(6)-(1,2-dicarboxyethyl)-AMP + GDP + phosphate + 2 H(+)</text>
        <dbReference type="Rhea" id="RHEA:15753"/>
        <dbReference type="ChEBI" id="CHEBI:15378"/>
        <dbReference type="ChEBI" id="CHEBI:29991"/>
        <dbReference type="ChEBI" id="CHEBI:37565"/>
        <dbReference type="ChEBI" id="CHEBI:43474"/>
        <dbReference type="ChEBI" id="CHEBI:57567"/>
        <dbReference type="ChEBI" id="CHEBI:58053"/>
        <dbReference type="ChEBI" id="CHEBI:58189"/>
        <dbReference type="EC" id="6.3.4.4"/>
    </reaction>
</comment>
<dbReference type="FunFam" id="1.10.300.10:FF:000001">
    <property type="entry name" value="Adenylosuccinate synthetase"/>
    <property type="match status" value="1"/>
</dbReference>
<keyword evidence="6 8" id="KW-0460">Magnesium</keyword>
<feature type="active site" description="Proton donor" evidence="8">
    <location>
        <position position="41"/>
    </location>
</feature>
<dbReference type="Pfam" id="PF00709">
    <property type="entry name" value="Adenylsucc_synt"/>
    <property type="match status" value="1"/>
</dbReference>
<dbReference type="SUPFAM" id="SSF52540">
    <property type="entry name" value="P-loop containing nucleoside triphosphate hydrolases"/>
    <property type="match status" value="1"/>
</dbReference>
<dbReference type="GO" id="GO:0000287">
    <property type="term" value="F:magnesium ion binding"/>
    <property type="evidence" value="ECO:0007669"/>
    <property type="project" value="UniProtKB-UniRule"/>
</dbReference>
<keyword evidence="8" id="KW-0963">Cytoplasm</keyword>
<feature type="binding site" evidence="8">
    <location>
        <begin position="40"/>
        <end position="42"/>
    </location>
    <ligand>
        <name>GTP</name>
        <dbReference type="ChEBI" id="CHEBI:37565"/>
    </ligand>
</feature>
<feature type="region of interest" description="Disordered" evidence="11">
    <location>
        <begin position="275"/>
        <end position="295"/>
    </location>
</feature>
<feature type="binding site" evidence="8">
    <location>
        <begin position="298"/>
        <end position="304"/>
    </location>
    <ligand>
        <name>substrate</name>
    </ligand>
</feature>
<dbReference type="PROSITE" id="PS00513">
    <property type="entry name" value="ADENYLOSUCCIN_SYN_2"/>
    <property type="match status" value="1"/>
</dbReference>
<dbReference type="RefSeq" id="WP_118863537.1">
    <property type="nucleotide sequence ID" value="NZ_QWLV01000002.1"/>
</dbReference>
<feature type="binding site" evidence="8">
    <location>
        <position position="13"/>
    </location>
    <ligand>
        <name>Mg(2+)</name>
        <dbReference type="ChEBI" id="CHEBI:18420"/>
    </ligand>
</feature>
<evidence type="ECO:0000256" key="2">
    <source>
        <dbReference type="ARBA" id="ARBA00022598"/>
    </source>
</evidence>
<dbReference type="InterPro" id="IPR042109">
    <property type="entry name" value="Adenylosuccinate_synth_dom1"/>
</dbReference>
<dbReference type="Gene3D" id="3.90.170.10">
    <property type="entry name" value="Adenylosuccinate Synthetase, subunit A, domain 3"/>
    <property type="match status" value="1"/>
</dbReference>
<dbReference type="InterPro" id="IPR033128">
    <property type="entry name" value="Adenylosuccin_syn_Lys_AS"/>
</dbReference>
<dbReference type="GO" id="GO:0044208">
    <property type="term" value="P:'de novo' AMP biosynthetic process"/>
    <property type="evidence" value="ECO:0007669"/>
    <property type="project" value="UniProtKB-UniRule"/>
</dbReference>
<evidence type="ECO:0000256" key="7">
    <source>
        <dbReference type="ARBA" id="ARBA00023134"/>
    </source>
</evidence>
<feature type="compositionally biased region" description="Basic and acidic residues" evidence="11">
    <location>
        <begin position="285"/>
        <end position="295"/>
    </location>
</feature>
<feature type="binding site" description="in other chain" evidence="8">
    <location>
        <position position="238"/>
    </location>
    <ligand>
        <name>IMP</name>
        <dbReference type="ChEBI" id="CHEBI:58053"/>
        <note>ligand shared between dimeric partners</note>
    </ligand>
</feature>
<evidence type="ECO:0000313" key="12">
    <source>
        <dbReference type="EMBL" id="RHW18347.1"/>
    </source>
</evidence>
<dbReference type="PANTHER" id="PTHR11846:SF0">
    <property type="entry name" value="ADENYLOSUCCINATE SYNTHETASE"/>
    <property type="match status" value="1"/>
</dbReference>
<comment type="function">
    <text evidence="8">Plays an important role in the de novo pathway of purine nucleotide biosynthesis. Catalyzes the first committed step in the biosynthesis of AMP from IMP.</text>
</comment>
<feature type="binding site" description="in other chain" evidence="8">
    <location>
        <begin position="38"/>
        <end position="41"/>
    </location>
    <ligand>
        <name>IMP</name>
        <dbReference type="ChEBI" id="CHEBI:58053"/>
        <note>ligand shared between dimeric partners</note>
    </ligand>
</feature>
<sequence length="429" mass="46145">MANVAVIGAQWGDEGKGKIVDWLAERADVVVRFQGGHNAGHTLVVGEKVYKLSLLPSGIVRGTPSVIGNGVVLDPWALKAEVEKLAGQGVSVTPETLHIADNCALILPFHRDLDALREDASGAGKIGTTRRGIGPAYEDKVGRRAIRVCDLAHLDQLDAQLDRLCAHHDALRAGFGEPPIDRARLLGELGEIADFVLQFAAPVWKTLNEQRARGRRILFEGAQGVLLDIDHGTYPFVTSSNTIAGTAAGGSGLGPGAVGFVLGIAKAYTTRVGSGPFPTEQDNETGERLGTRGHEFGTVTGRKRRCGWFDSVLVRQSAAVGGITGIALTKIDVLDGFEEVRICTGYRLRGDELDYYPAHAADQAEVEPIYETMPGWRESTAGARSWADLPAQAIKYIRRIEELIQCPVALVSTSPEREDTILVRDPFAD</sequence>
<dbReference type="PROSITE" id="PS01266">
    <property type="entry name" value="ADENYLOSUCCIN_SYN_1"/>
    <property type="match status" value="1"/>
</dbReference>
<feature type="active site" description="Proton acceptor" evidence="8">
    <location>
        <position position="13"/>
    </location>
</feature>
<evidence type="ECO:0000256" key="6">
    <source>
        <dbReference type="ARBA" id="ARBA00022842"/>
    </source>
</evidence>
<evidence type="ECO:0000256" key="4">
    <source>
        <dbReference type="ARBA" id="ARBA00022741"/>
    </source>
</evidence>
<keyword evidence="7 8" id="KW-0342">GTP-binding</keyword>
<comment type="caution">
    <text evidence="12">The sequence shown here is derived from an EMBL/GenBank/DDBJ whole genome shotgun (WGS) entry which is preliminary data.</text>
</comment>
<feature type="binding site" evidence="8">
    <location>
        <begin position="12"/>
        <end position="18"/>
    </location>
    <ligand>
        <name>GTP</name>
        <dbReference type="ChEBI" id="CHEBI:37565"/>
    </ligand>
</feature>
<feature type="binding site" evidence="8">
    <location>
        <position position="40"/>
    </location>
    <ligand>
        <name>Mg(2+)</name>
        <dbReference type="ChEBI" id="CHEBI:18420"/>
    </ligand>
</feature>
<dbReference type="AlphaFoldDB" id="A0A396RP83"/>
<comment type="pathway">
    <text evidence="8 10">Purine metabolism; AMP biosynthesis via de novo pathway; AMP from IMP: step 1/2.</text>
</comment>
<keyword evidence="5 8" id="KW-0658">Purine biosynthesis</keyword>
<dbReference type="GO" id="GO:0005525">
    <property type="term" value="F:GTP binding"/>
    <property type="evidence" value="ECO:0007669"/>
    <property type="project" value="UniProtKB-UniRule"/>
</dbReference>
<dbReference type="UniPathway" id="UPA00075">
    <property type="reaction ID" value="UER00335"/>
</dbReference>
<dbReference type="InterPro" id="IPR001114">
    <property type="entry name" value="Adenylosuccinate_synthetase"/>
</dbReference>
<dbReference type="GO" id="GO:0005737">
    <property type="term" value="C:cytoplasm"/>
    <property type="evidence" value="ECO:0007669"/>
    <property type="project" value="UniProtKB-SubCell"/>
</dbReference>
<feature type="binding site" evidence="8">
    <location>
        <position position="143"/>
    </location>
    <ligand>
        <name>IMP</name>
        <dbReference type="ChEBI" id="CHEBI:58053"/>
        <note>ligand shared between dimeric partners</note>
    </ligand>
</feature>
<keyword evidence="3 8" id="KW-0479">Metal-binding</keyword>
<comment type="cofactor">
    <cofactor evidence="8">
        <name>Mg(2+)</name>
        <dbReference type="ChEBI" id="CHEBI:18420"/>
    </cofactor>
    <text evidence="8">Binds 1 Mg(2+) ion per subunit.</text>
</comment>
<feature type="binding site" description="in other chain" evidence="8">
    <location>
        <position position="129"/>
    </location>
    <ligand>
        <name>IMP</name>
        <dbReference type="ChEBI" id="CHEBI:58053"/>
        <note>ligand shared between dimeric partners</note>
    </ligand>
</feature>
<keyword evidence="13" id="KW-1185">Reference proteome</keyword>
<dbReference type="InterPro" id="IPR018220">
    <property type="entry name" value="Adenylosuccin_syn_GTP-bd"/>
</dbReference>
<evidence type="ECO:0000256" key="1">
    <source>
        <dbReference type="ARBA" id="ARBA00011738"/>
    </source>
</evidence>
<feature type="binding site" description="in other chain" evidence="8">
    <location>
        <position position="302"/>
    </location>
    <ligand>
        <name>IMP</name>
        <dbReference type="ChEBI" id="CHEBI:58053"/>
        <note>ligand shared between dimeric partners</note>
    </ligand>
</feature>
<dbReference type="PANTHER" id="PTHR11846">
    <property type="entry name" value="ADENYLOSUCCINATE SYNTHETASE"/>
    <property type="match status" value="1"/>
</dbReference>
<dbReference type="Gene3D" id="1.10.300.10">
    <property type="entry name" value="Adenylosuccinate Synthetase, subunit A, domain 2"/>
    <property type="match status" value="1"/>
</dbReference>
<feature type="binding site" evidence="8">
    <location>
        <begin position="412"/>
        <end position="414"/>
    </location>
    <ligand>
        <name>GTP</name>
        <dbReference type="ChEBI" id="CHEBI:37565"/>
    </ligand>
</feature>
<dbReference type="Proteomes" id="UP000266693">
    <property type="component" value="Unassembled WGS sequence"/>
</dbReference>
<protein>
    <recommendedName>
        <fullName evidence="8 10">Adenylosuccinate synthetase</fullName>
        <shortName evidence="8">AMPSase</shortName>
        <shortName evidence="8">AdSS</shortName>
        <ecNumber evidence="8 10">6.3.4.4</ecNumber>
    </recommendedName>
    <alternativeName>
        <fullName evidence="8">IMP--aspartate ligase</fullName>
    </alternativeName>
</protein>
<evidence type="ECO:0000313" key="13">
    <source>
        <dbReference type="Proteomes" id="UP000266693"/>
    </source>
</evidence>
<dbReference type="EC" id="6.3.4.4" evidence="8 10"/>
<dbReference type="EMBL" id="QWLV01000002">
    <property type="protein sequence ID" value="RHW18347.1"/>
    <property type="molecule type" value="Genomic_DNA"/>
</dbReference>
<feature type="binding site" evidence="8">
    <location>
        <begin position="330"/>
        <end position="332"/>
    </location>
    <ligand>
        <name>GTP</name>
        <dbReference type="ChEBI" id="CHEBI:37565"/>
    </ligand>
</feature>
<dbReference type="GO" id="GO:0046040">
    <property type="term" value="P:IMP metabolic process"/>
    <property type="evidence" value="ECO:0007669"/>
    <property type="project" value="TreeGrafter"/>
</dbReference>
<name>A0A396RP83_9SPHN</name>
<feature type="binding site" description="in other chain" evidence="8">
    <location>
        <begin position="13"/>
        <end position="16"/>
    </location>
    <ligand>
        <name>IMP</name>
        <dbReference type="ChEBI" id="CHEBI:58053"/>
        <note>ligand shared between dimeric partners</note>
    </ligand>
</feature>
<comment type="subunit">
    <text evidence="1 8">Homodimer.</text>
</comment>
<gene>
    <name evidence="8" type="primary">purA</name>
    <name evidence="12" type="ORF">D1610_07755</name>
</gene>
<proteinExistence type="inferred from homology"/>
<comment type="similarity">
    <text evidence="8 10">Belongs to the adenylosuccinate synthetase family.</text>
</comment>
<dbReference type="Gene3D" id="3.40.440.10">
    <property type="entry name" value="Adenylosuccinate Synthetase, subunit A, domain 1"/>
    <property type="match status" value="1"/>
</dbReference>
<dbReference type="FunFam" id="3.90.170.10:FF:000001">
    <property type="entry name" value="Adenylosuccinate synthetase"/>
    <property type="match status" value="1"/>
</dbReference>
<evidence type="ECO:0000256" key="10">
    <source>
        <dbReference type="RuleBase" id="RU000520"/>
    </source>
</evidence>
<feature type="active site" evidence="9">
    <location>
        <position position="140"/>
    </location>
</feature>
<dbReference type="HAMAP" id="MF_00011">
    <property type="entry name" value="Adenylosucc_synth"/>
    <property type="match status" value="1"/>
</dbReference>
<dbReference type="NCBIfam" id="TIGR00184">
    <property type="entry name" value="purA"/>
    <property type="match status" value="1"/>
</dbReference>
<reference evidence="12 13" key="1">
    <citation type="submission" date="2018-08" db="EMBL/GenBank/DDBJ databases">
        <title>The multiple taxonomic identification of Sphingomonas gilva.</title>
        <authorList>
            <person name="Zhu D."/>
            <person name="Zheng S."/>
        </authorList>
    </citation>
    <scope>NUCLEOTIDE SEQUENCE [LARGE SCALE GENOMIC DNA]</scope>
    <source>
        <strain evidence="12 13">ZDH117</strain>
    </source>
</reference>
<dbReference type="InterPro" id="IPR042110">
    <property type="entry name" value="Adenylosuccinate_synth_dom2"/>
</dbReference>
<dbReference type="SMART" id="SM00788">
    <property type="entry name" value="Adenylsucc_synt"/>
    <property type="match status" value="1"/>
</dbReference>
<feature type="binding site" evidence="8">
    <location>
        <position position="304"/>
    </location>
    <ligand>
        <name>GTP</name>
        <dbReference type="ChEBI" id="CHEBI:37565"/>
    </ligand>
</feature>